<evidence type="ECO:0000259" key="2">
    <source>
        <dbReference type="Pfam" id="PF26078"/>
    </source>
</evidence>
<evidence type="ECO:0000259" key="1">
    <source>
        <dbReference type="Pfam" id="PF04865"/>
    </source>
</evidence>
<name>A0A8S5N9F3_9CAUD</name>
<feature type="domain" description="Baseplate J-like central" evidence="2">
    <location>
        <begin position="178"/>
        <end position="233"/>
    </location>
</feature>
<dbReference type="Pfam" id="PF26078">
    <property type="entry name" value="Baseplate_J_M"/>
    <property type="match status" value="1"/>
</dbReference>
<dbReference type="PANTHER" id="PTHR37829">
    <property type="entry name" value="PHAGE-LIKE ELEMENT PBSX PROTEIN XKDT"/>
    <property type="match status" value="1"/>
</dbReference>
<reference evidence="3" key="1">
    <citation type="journal article" date="2021" name="Proc. Natl. Acad. Sci. U.S.A.">
        <title>A Catalog of Tens of Thousands of Viruses from Human Metagenomes Reveals Hidden Associations with Chronic Diseases.</title>
        <authorList>
            <person name="Tisza M.J."/>
            <person name="Buck C.B."/>
        </authorList>
    </citation>
    <scope>NUCLEOTIDE SEQUENCE</scope>
    <source>
        <strain evidence="3">Ct5hB2</strain>
    </source>
</reference>
<sequence length="341" mass="37264">MLIALQVRIELVQLLRMVLGNMFVYSASDVWLELKAADFSKRRKAAVKTQGKVTVSRTSPDKQGSAAIGEAVKIAKGYIFKTAKDLNGEELRFFVTETTILQKDTDSVEVPVEAEQPGAKYNVGPGQINKCLIYLDGVQGITNRSGWITKEGADKEDLESLRSRVLGAWSELSTLPTRDKYKNVCEAVPGVLAVTVHDQHPRGQGTVDIVVTSTAGQATEGLLDAVRKAVDTIKGPYDNVLVKSSETVEQDISVTVTVPSGLDTTGLKEIAEAGIMQYMQIGKQRVLYELYTFDLACAVRDAIKGTYQYKNIRVTVPDKDVILDNDKVITLGTCTVMIEQG</sequence>
<evidence type="ECO:0000313" key="3">
    <source>
        <dbReference type="EMBL" id="DAD90715.1"/>
    </source>
</evidence>
<dbReference type="InterPro" id="IPR052399">
    <property type="entry name" value="Phage_Baseplate_Assmbl_Protein"/>
</dbReference>
<accession>A0A8S5N9F3</accession>
<dbReference type="PANTHER" id="PTHR37829:SF3">
    <property type="entry name" value="PROTEIN JAYE-RELATED"/>
    <property type="match status" value="1"/>
</dbReference>
<feature type="domain" description="Baseplate protein J-like barrel" evidence="1">
    <location>
        <begin position="70"/>
        <end position="148"/>
    </location>
</feature>
<organism evidence="3">
    <name type="scientific">Myoviridae sp. ct5hB2</name>
    <dbReference type="NCBI Taxonomy" id="2826614"/>
    <lineage>
        <taxon>Viruses</taxon>
        <taxon>Duplodnaviria</taxon>
        <taxon>Heunggongvirae</taxon>
        <taxon>Uroviricota</taxon>
        <taxon>Caudoviricetes</taxon>
    </lineage>
</organism>
<dbReference type="Pfam" id="PF04865">
    <property type="entry name" value="Baseplate_J"/>
    <property type="match status" value="1"/>
</dbReference>
<proteinExistence type="predicted"/>
<dbReference type="InterPro" id="IPR058531">
    <property type="entry name" value="Baseplate_J_M"/>
</dbReference>
<dbReference type="InterPro" id="IPR006949">
    <property type="entry name" value="Barrel_Baseplate_J-like"/>
</dbReference>
<dbReference type="EMBL" id="BK015093">
    <property type="protein sequence ID" value="DAD90715.1"/>
    <property type="molecule type" value="Genomic_DNA"/>
</dbReference>
<protein>
    <submittedName>
        <fullName evidence="3">Baseplate J like protein</fullName>
    </submittedName>
</protein>